<dbReference type="PANTHER" id="PTHR42948">
    <property type="entry name" value="TRANSPORTER"/>
    <property type="match status" value="1"/>
</dbReference>
<feature type="transmembrane region" description="Helical" evidence="6">
    <location>
        <begin position="257"/>
        <end position="281"/>
    </location>
</feature>
<dbReference type="PROSITE" id="PS50267">
    <property type="entry name" value="NA_NEUROTRAN_SYMP_3"/>
    <property type="match status" value="1"/>
</dbReference>
<evidence type="ECO:0000313" key="8">
    <source>
        <dbReference type="Proteomes" id="UP000003639"/>
    </source>
</evidence>
<dbReference type="Pfam" id="PF00209">
    <property type="entry name" value="SNF"/>
    <property type="match status" value="2"/>
</dbReference>
<dbReference type="GO" id="GO:0016020">
    <property type="term" value="C:membrane"/>
    <property type="evidence" value="ECO:0007669"/>
    <property type="project" value="UniProtKB-SubCell"/>
</dbReference>
<gene>
    <name evidence="7" type="ORF">BACCAP_03519</name>
</gene>
<evidence type="ECO:0000256" key="2">
    <source>
        <dbReference type="ARBA" id="ARBA00022448"/>
    </source>
</evidence>
<evidence type="ECO:0000256" key="1">
    <source>
        <dbReference type="ARBA" id="ARBA00004141"/>
    </source>
</evidence>
<feature type="transmembrane region" description="Helical" evidence="6">
    <location>
        <begin position="79"/>
        <end position="100"/>
    </location>
</feature>
<dbReference type="AlphaFoldDB" id="A6NZ68"/>
<dbReference type="NCBIfam" id="NF037979">
    <property type="entry name" value="Na_transp"/>
    <property type="match status" value="1"/>
</dbReference>
<evidence type="ECO:0000256" key="3">
    <source>
        <dbReference type="ARBA" id="ARBA00022692"/>
    </source>
</evidence>
<dbReference type="STRING" id="411467.BACCAP_03519"/>
<dbReference type="Proteomes" id="UP000003639">
    <property type="component" value="Unassembled WGS sequence"/>
</dbReference>
<dbReference type="PRINTS" id="PR00176">
    <property type="entry name" value="NANEUSMPORT"/>
</dbReference>
<dbReference type="eggNOG" id="COG0733">
    <property type="taxonomic scope" value="Bacteria"/>
</dbReference>
<name>A6NZ68_9FIRM</name>
<keyword evidence="2" id="KW-0813">Transport</keyword>
<feature type="transmembrane region" description="Helical" evidence="6">
    <location>
        <begin position="339"/>
        <end position="361"/>
    </location>
</feature>
<keyword evidence="4 6" id="KW-1133">Transmembrane helix</keyword>
<dbReference type="InterPro" id="IPR000175">
    <property type="entry name" value="Na/ntran_symport"/>
</dbReference>
<protein>
    <submittedName>
        <fullName evidence="7">Sodium:neurotransmitter symporter family protein</fullName>
    </submittedName>
</protein>
<keyword evidence="3 6" id="KW-0812">Transmembrane</keyword>
<evidence type="ECO:0000256" key="6">
    <source>
        <dbReference type="SAM" id="Phobius"/>
    </source>
</evidence>
<feature type="transmembrane region" description="Helical" evidence="6">
    <location>
        <begin position="293"/>
        <end position="319"/>
    </location>
</feature>
<dbReference type="SUPFAM" id="SSF161070">
    <property type="entry name" value="SNF-like"/>
    <property type="match status" value="1"/>
</dbReference>
<evidence type="ECO:0000256" key="5">
    <source>
        <dbReference type="ARBA" id="ARBA00023136"/>
    </source>
</evidence>
<dbReference type="InterPro" id="IPR037272">
    <property type="entry name" value="SNS_sf"/>
</dbReference>
<dbReference type="InterPro" id="IPR047218">
    <property type="entry name" value="YocR/YhdH-like"/>
</dbReference>
<feature type="transmembrane region" description="Helical" evidence="6">
    <location>
        <begin position="410"/>
        <end position="433"/>
    </location>
</feature>
<feature type="transmembrane region" description="Helical" evidence="6">
    <location>
        <begin position="218"/>
        <end position="237"/>
    </location>
</feature>
<comment type="subcellular location">
    <subcellularLocation>
        <location evidence="1">Membrane</location>
        <topology evidence="1">Multi-pass membrane protein</topology>
    </subcellularLocation>
</comment>
<dbReference type="CDD" id="cd10336">
    <property type="entry name" value="SLC6sbd_Tyt1-Like"/>
    <property type="match status" value="1"/>
</dbReference>
<reference evidence="7 8" key="2">
    <citation type="submission" date="2007-06" db="EMBL/GenBank/DDBJ databases">
        <title>Draft genome sequence of Pseudoflavonifractor capillosus ATCC 29799.</title>
        <authorList>
            <person name="Sudarsanam P."/>
            <person name="Ley R."/>
            <person name="Guruge J."/>
            <person name="Turnbaugh P.J."/>
            <person name="Mahowald M."/>
            <person name="Liep D."/>
            <person name="Gordon J."/>
        </authorList>
    </citation>
    <scope>NUCLEOTIDE SEQUENCE [LARGE SCALE GENOMIC DNA]</scope>
    <source>
        <strain evidence="7 8">ATCC 29799</strain>
    </source>
</reference>
<evidence type="ECO:0000256" key="4">
    <source>
        <dbReference type="ARBA" id="ARBA00022989"/>
    </source>
</evidence>
<dbReference type="PANTHER" id="PTHR42948:SF1">
    <property type="entry name" value="TRANSPORTER"/>
    <property type="match status" value="1"/>
</dbReference>
<feature type="transmembrane region" description="Helical" evidence="6">
    <location>
        <begin position="186"/>
        <end position="206"/>
    </location>
</feature>
<dbReference type="EMBL" id="AAXG02000032">
    <property type="protein sequence ID" value="EDM98717.1"/>
    <property type="molecule type" value="Genomic_DNA"/>
</dbReference>
<feature type="transmembrane region" description="Helical" evidence="6">
    <location>
        <begin position="454"/>
        <end position="477"/>
    </location>
</feature>
<keyword evidence="5 6" id="KW-0472">Membrane</keyword>
<feature type="transmembrane region" description="Helical" evidence="6">
    <location>
        <begin position="53"/>
        <end position="73"/>
    </location>
</feature>
<sequence length="478" mass="51198">MYTSKADFCTLKSISLRRGGRSNGPPVRRYFLLEVLPMSHHNSAHSGKFRSSAGFILAAVGSAVGMGNIWLFPYRVGQYGGGAFLIPYFIFVALFSYAGLSGEFALGRLTGTGTIGSFDYALKIRGKRGGKIIGIMPLLGVLGIAIGYSVVVGWVLRYIAGSVTGSVLSGDSAAFFDTLAVDFGSVPWHFIAVALTVLVLVLGVSAGIEKISKFMMPAFFVLFLIIAVRVAFLPGAVDGYLYLLKPDWSYLLNPETWIMAMGQAFFSLSINGAGMLIYGSYMKKSEDIIHHSVVTALLDTMAALLAGFAIIPAVFAFGIEPASGPSLMFVTLPKVFQLMPGGQLFALLFFVSVFFAGITSLMNMLEACGAALESNLKLPRWLSTTIVGVVVFGVSVFLESLSGMGSWLDLITIYVAPFGAVLGAVFIYWVLGLDPIKKELMLGRDKPIGKAFDFIAKYVYVILSAAVVIFGIIYGGIG</sequence>
<feature type="transmembrane region" description="Helical" evidence="6">
    <location>
        <begin position="381"/>
        <end position="398"/>
    </location>
</feature>
<proteinExistence type="predicted"/>
<comment type="caution">
    <text evidence="7">The sequence shown here is derived from an EMBL/GenBank/DDBJ whole genome shotgun (WGS) entry which is preliminary data.</text>
</comment>
<organism evidence="7 8">
    <name type="scientific">Pseudoflavonifractor capillosus ATCC 29799</name>
    <dbReference type="NCBI Taxonomy" id="411467"/>
    <lineage>
        <taxon>Bacteria</taxon>
        <taxon>Bacillati</taxon>
        <taxon>Bacillota</taxon>
        <taxon>Clostridia</taxon>
        <taxon>Eubacteriales</taxon>
        <taxon>Oscillospiraceae</taxon>
        <taxon>Pseudoflavonifractor</taxon>
    </lineage>
</organism>
<accession>A6NZ68</accession>
<feature type="transmembrane region" description="Helical" evidence="6">
    <location>
        <begin position="132"/>
        <end position="156"/>
    </location>
</feature>
<reference evidence="7 8" key="1">
    <citation type="submission" date="2007-04" db="EMBL/GenBank/DDBJ databases">
        <authorList>
            <person name="Fulton L."/>
            <person name="Clifton S."/>
            <person name="Fulton B."/>
            <person name="Xu J."/>
            <person name="Minx P."/>
            <person name="Pepin K.H."/>
            <person name="Johnson M."/>
            <person name="Thiruvilangam P."/>
            <person name="Bhonagiri V."/>
            <person name="Nash W.E."/>
            <person name="Mardis E.R."/>
            <person name="Wilson R.K."/>
        </authorList>
    </citation>
    <scope>NUCLEOTIDE SEQUENCE [LARGE SCALE GENOMIC DNA]</scope>
    <source>
        <strain evidence="7 8">ATCC 29799</strain>
    </source>
</reference>
<evidence type="ECO:0000313" key="7">
    <source>
        <dbReference type="EMBL" id="EDM98717.1"/>
    </source>
</evidence>
<keyword evidence="8" id="KW-1185">Reference proteome</keyword>